<dbReference type="SFLD" id="SFLDG01061">
    <property type="entry name" value="methylthiotransferase"/>
    <property type="match status" value="1"/>
</dbReference>
<dbReference type="HAMAP" id="MF_01865">
    <property type="entry name" value="MTTase_RimO"/>
    <property type="match status" value="1"/>
</dbReference>
<dbReference type="InterPro" id="IPR020612">
    <property type="entry name" value="Methylthiotransferase_CS"/>
</dbReference>
<sequence length="453" mass="52106">MTKINITTLGCPKNIVDSGHLARRFASERFLYVDNPNNADIILINTCGFIRDAKEESIEEILKLSKFKTQSSKRLIVFGCLAKRYKDELVKEIPEIDAIFGVGEDSSIIEYCKGLARGERQNTKDKKQSAFSHDPLTISHPLSYRPLSIASSYAYLKIAEGCDKKCTFCVIPSIRGRFRSIQPEKILKEAREHIKNGIRELIIVAQDITKYGKEFENYNLVSLLKDIASIKGDFRIRLLYLYPTEITDELLELIAKEEKIQKYLDIPLQHSEDKILRAMGRRGTRREYIKLIRNIRRTIPGVALRTTFILGFPGETEEDFYGLADFIEEIRFDRLGVFKYSREEGTVASKLKGQVPEKLKNRRLDEIMRRQSLISLEKNKELIGKRYEAIIDEIDDNFAIARLYSHAPEIDGVVIIEKIKDRSQKSEIRIGDLVTVEIVDAFDYDLKAILTPE</sequence>
<comment type="caution">
    <text evidence="12">The sequence shown here is derived from an EMBL/GenBank/DDBJ whole genome shotgun (WGS) entry which is preliminary data.</text>
</comment>
<proteinExistence type="inferred from homology"/>
<dbReference type="InterPro" id="IPR012340">
    <property type="entry name" value="NA-bd_OB-fold"/>
</dbReference>
<evidence type="ECO:0000259" key="11">
    <source>
        <dbReference type="PROSITE" id="PS51918"/>
    </source>
</evidence>
<evidence type="ECO:0000259" key="9">
    <source>
        <dbReference type="PROSITE" id="PS50926"/>
    </source>
</evidence>
<gene>
    <name evidence="12" type="ORF">A45J_1888</name>
</gene>
<dbReference type="Gene3D" id="2.40.50.140">
    <property type="entry name" value="Nucleic acid-binding proteins"/>
    <property type="match status" value="1"/>
</dbReference>
<dbReference type="GO" id="GO:0051539">
    <property type="term" value="F:4 iron, 4 sulfur cluster binding"/>
    <property type="evidence" value="ECO:0007669"/>
    <property type="project" value="UniProtKB-KW"/>
</dbReference>
<keyword evidence="12" id="KW-0689">Ribosomal protein</keyword>
<keyword evidence="2" id="KW-0004">4Fe-4S</keyword>
<dbReference type="PANTHER" id="PTHR43837">
    <property type="entry name" value="RIBOSOMAL PROTEIN S12 METHYLTHIOTRANSFERASE RIMO"/>
    <property type="match status" value="1"/>
</dbReference>
<name>A0A5J4L5H1_9ZZZZ</name>
<reference evidence="12" key="1">
    <citation type="submission" date="2019-10" db="EMBL/GenBank/DDBJ databases">
        <title>Metagenomic sequencing of thiosulfate-disproportionating enrichment culture.</title>
        <authorList>
            <person name="Umezawa K."/>
            <person name="Kojima H."/>
            <person name="Fukui M."/>
        </authorList>
    </citation>
    <scope>NUCLEOTIDE SEQUENCE</scope>
    <source>
        <strain evidence="12">45J</strain>
    </source>
</reference>
<dbReference type="InterPro" id="IPR005839">
    <property type="entry name" value="Methylthiotransferase"/>
</dbReference>
<dbReference type="PANTHER" id="PTHR43837:SF1">
    <property type="entry name" value="RIBOSOMAL PROTEIN US12 METHYLTHIOTRANSFERASE RIMO"/>
    <property type="match status" value="1"/>
</dbReference>
<protein>
    <submittedName>
        <fullName evidence="12">30S ribosomal protein S12 methylthiotransferase RimO</fullName>
    </submittedName>
</protein>
<keyword evidence="3" id="KW-0963">Cytoplasm</keyword>
<feature type="domain" description="Radical SAM core" evidence="11">
    <location>
        <begin position="148"/>
        <end position="377"/>
    </location>
</feature>
<dbReference type="InterPro" id="IPR038135">
    <property type="entry name" value="Methylthiotransferase_N_sf"/>
</dbReference>
<dbReference type="PROSITE" id="PS50126">
    <property type="entry name" value="S1"/>
    <property type="match status" value="1"/>
</dbReference>
<dbReference type="SFLD" id="SFLDS00029">
    <property type="entry name" value="Radical_SAM"/>
    <property type="match status" value="1"/>
</dbReference>
<evidence type="ECO:0000259" key="8">
    <source>
        <dbReference type="PROSITE" id="PS50126"/>
    </source>
</evidence>
<dbReference type="SMART" id="SM00729">
    <property type="entry name" value="Elp3"/>
    <property type="match status" value="1"/>
</dbReference>
<dbReference type="Gene3D" id="3.80.30.20">
    <property type="entry name" value="tm_1862 like domain"/>
    <property type="match status" value="1"/>
</dbReference>
<evidence type="ECO:0000256" key="1">
    <source>
        <dbReference type="ARBA" id="ARBA00001966"/>
    </source>
</evidence>
<dbReference type="PROSITE" id="PS01278">
    <property type="entry name" value="MTTASE_RADICAL"/>
    <property type="match status" value="1"/>
</dbReference>
<dbReference type="SUPFAM" id="SSF102114">
    <property type="entry name" value="Radical SAM enzymes"/>
    <property type="match status" value="1"/>
</dbReference>
<keyword evidence="4" id="KW-0949">S-adenosyl-L-methionine</keyword>
<dbReference type="GO" id="GO:0035599">
    <property type="term" value="F:aspartic acid methylthiotransferase activity"/>
    <property type="evidence" value="ECO:0007669"/>
    <property type="project" value="TreeGrafter"/>
</dbReference>
<keyword evidence="7" id="KW-0411">Iron-sulfur</keyword>
<evidence type="ECO:0000259" key="10">
    <source>
        <dbReference type="PROSITE" id="PS51449"/>
    </source>
</evidence>
<dbReference type="Pfam" id="PF00919">
    <property type="entry name" value="UPF0004"/>
    <property type="match status" value="1"/>
</dbReference>
<dbReference type="GO" id="GO:0005840">
    <property type="term" value="C:ribosome"/>
    <property type="evidence" value="ECO:0007669"/>
    <property type="project" value="UniProtKB-KW"/>
</dbReference>
<evidence type="ECO:0000256" key="7">
    <source>
        <dbReference type="ARBA" id="ARBA00023014"/>
    </source>
</evidence>
<dbReference type="FunFam" id="3.80.30.20:FF:000001">
    <property type="entry name" value="tRNA-2-methylthio-N(6)-dimethylallyladenosine synthase 2"/>
    <property type="match status" value="1"/>
</dbReference>
<feature type="domain" description="TRAM" evidence="9">
    <location>
        <begin position="380"/>
        <end position="452"/>
    </location>
</feature>
<dbReference type="InterPro" id="IPR006638">
    <property type="entry name" value="Elp3/MiaA/NifB-like_rSAM"/>
</dbReference>
<dbReference type="GO" id="GO:0046872">
    <property type="term" value="F:metal ion binding"/>
    <property type="evidence" value="ECO:0007669"/>
    <property type="project" value="UniProtKB-KW"/>
</dbReference>
<evidence type="ECO:0000313" key="12">
    <source>
        <dbReference type="EMBL" id="GER94130.1"/>
    </source>
</evidence>
<dbReference type="NCBIfam" id="TIGR00089">
    <property type="entry name" value="MiaB/RimO family radical SAM methylthiotransferase"/>
    <property type="match status" value="1"/>
</dbReference>
<keyword evidence="12" id="KW-0687">Ribonucleoprotein</keyword>
<organism evidence="12">
    <name type="scientific">hot springs metagenome</name>
    <dbReference type="NCBI Taxonomy" id="433727"/>
    <lineage>
        <taxon>unclassified sequences</taxon>
        <taxon>metagenomes</taxon>
        <taxon>ecological metagenomes</taxon>
    </lineage>
</organism>
<evidence type="ECO:0000256" key="4">
    <source>
        <dbReference type="ARBA" id="ARBA00022691"/>
    </source>
</evidence>
<dbReference type="SFLD" id="SFLDG01082">
    <property type="entry name" value="B12-binding_domain_containing"/>
    <property type="match status" value="1"/>
</dbReference>
<dbReference type="SFLD" id="SFLDF00274">
    <property type="entry name" value="ribosomal_protein_S12_methylth"/>
    <property type="match status" value="1"/>
</dbReference>
<evidence type="ECO:0000256" key="6">
    <source>
        <dbReference type="ARBA" id="ARBA00023004"/>
    </source>
</evidence>
<keyword evidence="6" id="KW-0408">Iron</keyword>
<evidence type="ECO:0000256" key="3">
    <source>
        <dbReference type="ARBA" id="ARBA00022490"/>
    </source>
</evidence>
<keyword evidence="12" id="KW-0808">Transferase</keyword>
<dbReference type="GO" id="GO:0003676">
    <property type="term" value="F:nucleic acid binding"/>
    <property type="evidence" value="ECO:0007669"/>
    <property type="project" value="InterPro"/>
</dbReference>
<accession>A0A5J4L5H1</accession>
<comment type="cofactor">
    <cofactor evidence="1">
        <name>[4Fe-4S] cluster</name>
        <dbReference type="ChEBI" id="CHEBI:49883"/>
    </cofactor>
</comment>
<dbReference type="InterPro" id="IPR007197">
    <property type="entry name" value="rSAM"/>
</dbReference>
<evidence type="ECO:0000256" key="2">
    <source>
        <dbReference type="ARBA" id="ARBA00022485"/>
    </source>
</evidence>
<dbReference type="PROSITE" id="PS50926">
    <property type="entry name" value="TRAM"/>
    <property type="match status" value="1"/>
</dbReference>
<dbReference type="Gene3D" id="3.40.50.12160">
    <property type="entry name" value="Methylthiotransferase, N-terminal domain"/>
    <property type="match status" value="1"/>
</dbReference>
<dbReference type="NCBIfam" id="TIGR01125">
    <property type="entry name" value="30S ribosomal protein S12 methylthiotransferase RimO"/>
    <property type="match status" value="1"/>
</dbReference>
<dbReference type="InterPro" id="IPR003029">
    <property type="entry name" value="S1_domain"/>
</dbReference>
<dbReference type="InterPro" id="IPR002792">
    <property type="entry name" value="TRAM_dom"/>
</dbReference>
<dbReference type="PROSITE" id="PS51449">
    <property type="entry name" value="MTTASE_N"/>
    <property type="match status" value="1"/>
</dbReference>
<dbReference type="InterPro" id="IPR013848">
    <property type="entry name" value="Methylthiotransferase_N"/>
</dbReference>
<dbReference type="AlphaFoldDB" id="A0A5J4L5H1"/>
<dbReference type="InterPro" id="IPR023404">
    <property type="entry name" value="rSAM_horseshoe"/>
</dbReference>
<dbReference type="GO" id="GO:0006400">
    <property type="term" value="P:tRNA modification"/>
    <property type="evidence" value="ECO:0007669"/>
    <property type="project" value="InterPro"/>
</dbReference>
<dbReference type="CDD" id="cd01335">
    <property type="entry name" value="Radical_SAM"/>
    <property type="match status" value="1"/>
</dbReference>
<dbReference type="EMBL" id="BLAB01000001">
    <property type="protein sequence ID" value="GER94130.1"/>
    <property type="molecule type" value="Genomic_DNA"/>
</dbReference>
<dbReference type="Pfam" id="PF18693">
    <property type="entry name" value="TRAM_2"/>
    <property type="match status" value="1"/>
</dbReference>
<feature type="domain" description="S1 motif" evidence="8">
    <location>
        <begin position="384"/>
        <end position="453"/>
    </location>
</feature>
<keyword evidence="5" id="KW-0479">Metal-binding</keyword>
<feature type="domain" description="MTTase N-terminal" evidence="10">
    <location>
        <begin position="2"/>
        <end position="117"/>
    </location>
</feature>
<dbReference type="Pfam" id="PF04055">
    <property type="entry name" value="Radical_SAM"/>
    <property type="match status" value="1"/>
</dbReference>
<evidence type="ECO:0000256" key="5">
    <source>
        <dbReference type="ARBA" id="ARBA00022723"/>
    </source>
</evidence>
<dbReference type="InterPro" id="IPR005840">
    <property type="entry name" value="Ribosomal_uS12_MeSTrfase_RimO"/>
</dbReference>
<dbReference type="PROSITE" id="PS51918">
    <property type="entry name" value="RADICAL_SAM"/>
    <property type="match status" value="1"/>
</dbReference>
<dbReference type="GO" id="GO:0005829">
    <property type="term" value="C:cytosol"/>
    <property type="evidence" value="ECO:0007669"/>
    <property type="project" value="TreeGrafter"/>
</dbReference>
<dbReference type="InterPro" id="IPR058240">
    <property type="entry name" value="rSAM_sf"/>
</dbReference>